<comment type="caution">
    <text evidence="1">The sequence shown here is derived from an EMBL/GenBank/DDBJ whole genome shotgun (WGS) entry which is preliminary data.</text>
</comment>
<dbReference type="EMBL" id="PKHU01000002">
    <property type="protein sequence ID" value="PKZ29774.1"/>
    <property type="molecule type" value="Genomic_DNA"/>
</dbReference>
<name>A0A2I1NBJ9_9BACT</name>
<gene>
    <name evidence="1" type="ORF">CYJ41_02470</name>
</gene>
<sequence length="100" mass="12016">MLGTKIVMDEDKIIKEKRYDLNKIYKILDDTAYNFSFIKQDKFTYIVKDDEEALSNMGRFCFETLMNSKWFIENVKEWLFLDSEEGNSDMMVEIKKAMQK</sequence>
<dbReference type="Proteomes" id="UP000234639">
    <property type="component" value="Unassembled WGS sequence"/>
</dbReference>
<dbReference type="RefSeq" id="WP_101636779.1">
    <property type="nucleotide sequence ID" value="NZ_PKHU01000002.1"/>
</dbReference>
<accession>A0A2I1NBJ9</accession>
<evidence type="ECO:0000313" key="1">
    <source>
        <dbReference type="EMBL" id="PKZ29774.1"/>
    </source>
</evidence>
<proteinExistence type="predicted"/>
<reference evidence="1 2" key="1">
    <citation type="submission" date="2017-12" db="EMBL/GenBank/DDBJ databases">
        <title>Phylogenetic diversity of female urinary microbiome.</title>
        <authorList>
            <person name="Thomas-White K."/>
            <person name="Wolfe A.J."/>
        </authorList>
    </citation>
    <scope>NUCLEOTIDE SEQUENCE [LARGE SCALE GENOMIC DNA]</scope>
    <source>
        <strain evidence="1 2">UMB0112</strain>
    </source>
</reference>
<protein>
    <submittedName>
        <fullName evidence="1">Uncharacterized protein</fullName>
    </submittedName>
</protein>
<evidence type="ECO:0000313" key="2">
    <source>
        <dbReference type="Proteomes" id="UP000234639"/>
    </source>
</evidence>
<organism evidence="1 2">
    <name type="scientific">Campylobacter ureolyticus</name>
    <dbReference type="NCBI Taxonomy" id="827"/>
    <lineage>
        <taxon>Bacteria</taxon>
        <taxon>Pseudomonadati</taxon>
        <taxon>Campylobacterota</taxon>
        <taxon>Epsilonproteobacteria</taxon>
        <taxon>Campylobacterales</taxon>
        <taxon>Campylobacteraceae</taxon>
        <taxon>Campylobacter</taxon>
    </lineage>
</organism>
<dbReference type="AlphaFoldDB" id="A0A2I1NBJ9"/>